<evidence type="ECO:0000313" key="4">
    <source>
        <dbReference type="Proteomes" id="UP001530400"/>
    </source>
</evidence>
<evidence type="ECO:0000259" key="2">
    <source>
        <dbReference type="Pfam" id="PF21719"/>
    </source>
</evidence>
<feature type="region of interest" description="Disordered" evidence="1">
    <location>
        <begin position="242"/>
        <end position="276"/>
    </location>
</feature>
<feature type="compositionally biased region" description="Low complexity" evidence="1">
    <location>
        <begin position="249"/>
        <end position="258"/>
    </location>
</feature>
<dbReference type="InterPro" id="IPR049092">
    <property type="entry name" value="MIOS_a-sol"/>
</dbReference>
<dbReference type="SUPFAM" id="SSF50978">
    <property type="entry name" value="WD40 repeat-like"/>
    <property type="match status" value="1"/>
</dbReference>
<dbReference type="InterPro" id="IPR036322">
    <property type="entry name" value="WD40_repeat_dom_sf"/>
</dbReference>
<dbReference type="Pfam" id="PF21719">
    <property type="entry name" value="MIOS_a-sol"/>
    <property type="match status" value="1"/>
</dbReference>
<reference evidence="3 4" key="1">
    <citation type="submission" date="2024-10" db="EMBL/GenBank/DDBJ databases">
        <title>Updated reference genomes for cyclostephanoid diatoms.</title>
        <authorList>
            <person name="Roberts W.R."/>
            <person name="Alverson A.J."/>
        </authorList>
    </citation>
    <scope>NUCLEOTIDE SEQUENCE [LARGE SCALE GENOMIC DNA]</scope>
    <source>
        <strain evidence="3 4">AJA010-31</strain>
    </source>
</reference>
<dbReference type="AlphaFoldDB" id="A0ABD3PY90"/>
<evidence type="ECO:0000313" key="3">
    <source>
        <dbReference type="EMBL" id="KAL3792539.1"/>
    </source>
</evidence>
<protein>
    <recommendedName>
        <fullName evidence="2">MIOS-like alpha-solenoid domain-containing protein</fullName>
    </recommendedName>
</protein>
<dbReference type="InterPro" id="IPR037593">
    <property type="entry name" value="MIOS/Sea4"/>
</dbReference>
<feature type="compositionally biased region" description="Polar residues" evidence="1">
    <location>
        <begin position="11"/>
        <end position="22"/>
    </location>
</feature>
<feature type="region of interest" description="Disordered" evidence="1">
    <location>
        <begin position="1"/>
        <end position="48"/>
    </location>
</feature>
<dbReference type="EMBL" id="JALLPJ020000426">
    <property type="protein sequence ID" value="KAL3792539.1"/>
    <property type="molecule type" value="Genomic_DNA"/>
</dbReference>
<proteinExistence type="predicted"/>
<organism evidence="3 4">
    <name type="scientific">Cyclotella atomus</name>
    <dbReference type="NCBI Taxonomy" id="382360"/>
    <lineage>
        <taxon>Eukaryota</taxon>
        <taxon>Sar</taxon>
        <taxon>Stramenopiles</taxon>
        <taxon>Ochrophyta</taxon>
        <taxon>Bacillariophyta</taxon>
        <taxon>Coscinodiscophyceae</taxon>
        <taxon>Thalassiosirophycidae</taxon>
        <taxon>Stephanodiscales</taxon>
        <taxon>Stephanodiscaceae</taxon>
        <taxon>Cyclotella</taxon>
    </lineage>
</organism>
<comment type="caution">
    <text evidence="3">The sequence shown here is derived from an EMBL/GenBank/DDBJ whole genome shotgun (WGS) entry which is preliminary data.</text>
</comment>
<evidence type="ECO:0000256" key="1">
    <source>
        <dbReference type="SAM" id="MobiDB-lite"/>
    </source>
</evidence>
<name>A0ABD3PY90_9STRA</name>
<feature type="domain" description="MIOS-like alpha-solenoid" evidence="2">
    <location>
        <begin position="619"/>
        <end position="885"/>
    </location>
</feature>
<dbReference type="InterPro" id="IPR015943">
    <property type="entry name" value="WD40/YVTN_repeat-like_dom_sf"/>
</dbReference>
<accession>A0ABD3PY90</accession>
<keyword evidence="4" id="KW-1185">Reference proteome</keyword>
<dbReference type="Proteomes" id="UP001530400">
    <property type="component" value="Unassembled WGS sequence"/>
</dbReference>
<dbReference type="Gene3D" id="2.130.10.10">
    <property type="entry name" value="YVTN repeat-like/Quinoprotein amine dehydrogenase"/>
    <property type="match status" value="1"/>
</dbReference>
<gene>
    <name evidence="3" type="ORF">ACHAWO_008410</name>
</gene>
<dbReference type="PANTHER" id="PTHR16453:SF9">
    <property type="entry name" value="GATOR COMPLEX PROTEIN MIOS"/>
    <property type="match status" value="1"/>
</dbReference>
<sequence length="1262" mass="137309">MDHMIPVLPASKQSRANQPRDMSTSRTSSLQTQSSTSSSRGNNEKHIPSRVQFVPGSCDLYGAVNCNDLTKKASTSVPSGRLKSGPPLLEIRRLTYVHKKKYSVYSPGDLDDVHHETAGGDEDVQFCNQKLFDHETVLVSRGISGLGASVLSTCLSFRPLTEQQRQSASLPSVARCATGLTSGALCIHNISNLYGSNNDAEPPSSTVAHYAPRQQRPVTSVAWCSSNSKNSRLVAVGLTGSGGSGGAKAGMSQSSSAGRKGPPIRIASSKALSPTTGGDRDFGCLVWDIEAQGSSSGGGGVAVGKGAAAAVPIKTPAFKFAHNTGVESISWLVDGQLLAVGSQKRNMQLYDLRVSGTNAPPISVFAHSEAVAGIVPDERCSTKSVFASFGNNAGEPVKIWDARMMESTIGEIRAEPCSTNPSLGVSAVAWSPSERQGFLTIAIGDTLKTYDTKTPGSRSLPVEVSYTSGDGDYDSLQDFAFQPVMHRSQTSISTQVLPSRILVVTSKGDTDMLAESHVAPLSVSNRDGRIAHSLGGSVWIGGTTEGPSAMEGKILLASEDISARMMRRARCLDSSRYSTDPLVNIKMLEDEQKQLIAQHQSYYHEDCKRQTHTPDFNQTLTNINQLTRLWRWVLLVEELCRLDQRDGDDNVNSNNSSLNFSSTYSYITEESWTARGLHDAGILKLLRMSSRDGPEDNTNWMDSKSTSDVLLCDEYDSPMRRAALNACGWVKKYGSLRNLLDECENRGEHERAAALAIWHGNLGECVASLQRGAEVVKANGTNGQPKEAYAETLSLIAMVVAGFSRSTSSDGSMQTSSVWTKACESLLRRPDISPEDTPGNELPSQGVAYLRAICTFLLNIGDGFDRTIHDESLSLADRVGVSIRFLSRSDLRSFLDQSLRKCLKIGDLGGIVITGLDKRGVAILSSYIDKTSDVQTAALVVCRVMIPSEWSAEKRMCAEWLECYRALLNNLQLWHSRAAFDVGRNEIIRRLNASSSSNARRSASSKKPQRVENEATFPPQIWARCNYCNTSLPLSKLRRQDEATPIIMASSNGNRRRNAFTAKDLLGQLPAAARAKHNVTDHRASENQHESKAAAKLQLIEPTRRTHVRHDAFTWTAFSEAVACITPTKPFDPRASSELSPPHAPSLNRNVDPLEVNIIDRIASPSTNELLDHSNRDLSSLEYSSSDDSYTGSVPEDIELAIAKSVGAVELDFSIIKKTFQCAVCLETPGSDDAIASISCCDHNFCFEEFHLVASRRKVRWY</sequence>
<feature type="compositionally biased region" description="Low complexity" evidence="1">
    <location>
        <begin position="24"/>
        <end position="40"/>
    </location>
</feature>
<dbReference type="PANTHER" id="PTHR16453">
    <property type="entry name" value="WD40 DOMAIN-CONTAINING PROTEIN MIO FAMILY MEMBER"/>
    <property type="match status" value="1"/>
</dbReference>